<reference evidence="1 2" key="1">
    <citation type="submission" date="2021-04" db="EMBL/GenBank/DDBJ databases">
        <title>Novel species identification of genus Shewanella.</title>
        <authorList>
            <person name="Liu G."/>
        </authorList>
    </citation>
    <scope>NUCLEOTIDE SEQUENCE [LARGE SCALE GENOMIC DNA]</scope>
    <source>
        <strain evidence="1 2">FJAT-54481</strain>
    </source>
</reference>
<dbReference type="Pfam" id="PF14345">
    <property type="entry name" value="GDYXXLXY"/>
    <property type="match status" value="1"/>
</dbReference>
<organism evidence="1 2">
    <name type="scientific">Shewanella yunxiaonensis</name>
    <dbReference type="NCBI Taxonomy" id="2829809"/>
    <lineage>
        <taxon>Bacteria</taxon>
        <taxon>Pseudomonadati</taxon>
        <taxon>Pseudomonadota</taxon>
        <taxon>Gammaproteobacteria</taxon>
        <taxon>Alteromonadales</taxon>
        <taxon>Shewanellaceae</taxon>
        <taxon>Shewanella</taxon>
    </lineage>
</organism>
<gene>
    <name evidence="1" type="ORF">KDN34_06875</name>
</gene>
<proteinExistence type="predicted"/>
<dbReference type="Proteomes" id="UP000679575">
    <property type="component" value="Chromosome"/>
</dbReference>
<evidence type="ECO:0000313" key="1">
    <source>
        <dbReference type="EMBL" id="QUN07146.1"/>
    </source>
</evidence>
<evidence type="ECO:0000313" key="2">
    <source>
        <dbReference type="Proteomes" id="UP000679575"/>
    </source>
</evidence>
<dbReference type="RefSeq" id="WP_212596149.1">
    <property type="nucleotide sequence ID" value="NZ_CP073587.1"/>
</dbReference>
<accession>A0ABX7YY80</accession>
<name>A0ABX7YY80_9GAMM</name>
<dbReference type="EMBL" id="CP073587">
    <property type="protein sequence ID" value="QUN07146.1"/>
    <property type="molecule type" value="Genomic_DNA"/>
</dbReference>
<keyword evidence="2" id="KW-1185">Reference proteome</keyword>
<sequence length="175" mass="20024">MNEVYRPTYKVALIALVLGLLSLLLVNSAVWHKEQLWRYGERLVLELAPVDPRSLMQGDYMALDFTVARQLRQALRENGIWQSNLQGWLLVTLQSHGPASYQGYRLTNIESNMTGQQRLIPFKVRKGRVRIASNAWFFEEGQAKHFSAARFGEFRLSPEGELLLIGLLDAKLQPL</sequence>
<protein>
    <submittedName>
        <fullName evidence="1">GDYXXLXY domain-containing protein</fullName>
    </submittedName>
</protein>
<dbReference type="InterPro" id="IPR025833">
    <property type="entry name" value="GDYXXLXY"/>
</dbReference>